<gene>
    <name evidence="1" type="ORF">GCM10022380_63770</name>
</gene>
<name>A0ABP7J7Q0_9PSEU</name>
<protein>
    <submittedName>
        <fullName evidence="1">Uncharacterized protein</fullName>
    </submittedName>
</protein>
<reference evidence="2" key="1">
    <citation type="journal article" date="2019" name="Int. J. Syst. Evol. Microbiol.">
        <title>The Global Catalogue of Microorganisms (GCM) 10K type strain sequencing project: providing services to taxonomists for standard genome sequencing and annotation.</title>
        <authorList>
            <consortium name="The Broad Institute Genomics Platform"/>
            <consortium name="The Broad Institute Genome Sequencing Center for Infectious Disease"/>
            <person name="Wu L."/>
            <person name="Ma J."/>
        </authorList>
    </citation>
    <scope>NUCLEOTIDE SEQUENCE [LARGE SCALE GENOMIC DNA]</scope>
    <source>
        <strain evidence="2">JCM 17017</strain>
    </source>
</reference>
<evidence type="ECO:0000313" key="2">
    <source>
        <dbReference type="Proteomes" id="UP001501624"/>
    </source>
</evidence>
<accession>A0ABP7J7Q0</accession>
<keyword evidence="2" id="KW-1185">Reference proteome</keyword>
<organism evidence="1 2">
    <name type="scientific">Amycolatopsis tucumanensis</name>
    <dbReference type="NCBI Taxonomy" id="401106"/>
    <lineage>
        <taxon>Bacteria</taxon>
        <taxon>Bacillati</taxon>
        <taxon>Actinomycetota</taxon>
        <taxon>Actinomycetes</taxon>
        <taxon>Pseudonocardiales</taxon>
        <taxon>Pseudonocardiaceae</taxon>
        <taxon>Amycolatopsis</taxon>
    </lineage>
</organism>
<evidence type="ECO:0000313" key="1">
    <source>
        <dbReference type="EMBL" id="GAA3836914.1"/>
    </source>
</evidence>
<sequence>MAHAVRLYCALGESDAAGGLDALVAAAREQGADLRPGARESGGSWVSAILDRAGEPAGAGGCHIEIHAQSPLTAVMIAEVADAEPSGRIRSANAVVTLTLTGSDVDWSVVRATWKAAKSLWNAVPYDGGWGFDIDLDEL</sequence>
<dbReference type="EMBL" id="BAABCM010000011">
    <property type="protein sequence ID" value="GAA3836914.1"/>
    <property type="molecule type" value="Genomic_DNA"/>
</dbReference>
<proteinExistence type="predicted"/>
<comment type="caution">
    <text evidence="1">The sequence shown here is derived from an EMBL/GenBank/DDBJ whole genome shotgun (WGS) entry which is preliminary data.</text>
</comment>
<dbReference type="Proteomes" id="UP001501624">
    <property type="component" value="Unassembled WGS sequence"/>
</dbReference>